<proteinExistence type="predicted"/>
<evidence type="ECO:0000313" key="2">
    <source>
        <dbReference type="Proteomes" id="UP000625711"/>
    </source>
</evidence>
<keyword evidence="2" id="KW-1185">Reference proteome</keyword>
<accession>A0A834I089</accession>
<gene>
    <name evidence="1" type="ORF">GWI33_015185</name>
</gene>
<name>A0A834I089_RHYFE</name>
<dbReference type="EMBL" id="JAACXV010013871">
    <property type="protein sequence ID" value="KAF7272000.1"/>
    <property type="molecule type" value="Genomic_DNA"/>
</dbReference>
<organism evidence="1 2">
    <name type="scientific">Rhynchophorus ferrugineus</name>
    <name type="common">Red palm weevil</name>
    <name type="synonym">Curculio ferrugineus</name>
    <dbReference type="NCBI Taxonomy" id="354439"/>
    <lineage>
        <taxon>Eukaryota</taxon>
        <taxon>Metazoa</taxon>
        <taxon>Ecdysozoa</taxon>
        <taxon>Arthropoda</taxon>
        <taxon>Hexapoda</taxon>
        <taxon>Insecta</taxon>
        <taxon>Pterygota</taxon>
        <taxon>Neoptera</taxon>
        <taxon>Endopterygota</taxon>
        <taxon>Coleoptera</taxon>
        <taxon>Polyphaga</taxon>
        <taxon>Cucujiformia</taxon>
        <taxon>Curculionidae</taxon>
        <taxon>Dryophthorinae</taxon>
        <taxon>Rhynchophorus</taxon>
    </lineage>
</organism>
<dbReference type="Proteomes" id="UP000625711">
    <property type="component" value="Unassembled WGS sequence"/>
</dbReference>
<sequence length="69" mass="7596">MRSGGQTAGGRKSDQIGREEKCSASFLLVSDERKAISRYGARAFASSLVNGQRDRIPLARKIWRRLGDG</sequence>
<comment type="caution">
    <text evidence="1">The sequence shown here is derived from an EMBL/GenBank/DDBJ whole genome shotgun (WGS) entry which is preliminary data.</text>
</comment>
<reference evidence="1" key="1">
    <citation type="submission" date="2020-08" db="EMBL/GenBank/DDBJ databases">
        <title>Genome sequencing and assembly of the red palm weevil Rhynchophorus ferrugineus.</title>
        <authorList>
            <person name="Dias G.B."/>
            <person name="Bergman C.M."/>
            <person name="Manee M."/>
        </authorList>
    </citation>
    <scope>NUCLEOTIDE SEQUENCE</scope>
    <source>
        <strain evidence="1">AA-2017</strain>
        <tissue evidence="1">Whole larva</tissue>
    </source>
</reference>
<evidence type="ECO:0000313" key="1">
    <source>
        <dbReference type="EMBL" id="KAF7272000.1"/>
    </source>
</evidence>
<protein>
    <submittedName>
        <fullName evidence="1">Uncharacterized protein</fullName>
    </submittedName>
</protein>
<dbReference type="AlphaFoldDB" id="A0A834I089"/>